<dbReference type="SUPFAM" id="SSF49599">
    <property type="entry name" value="TRAF domain-like"/>
    <property type="match status" value="1"/>
</dbReference>
<dbReference type="Gene3D" id="3.30.40.10">
    <property type="entry name" value="Zinc/RING finger domain, C3HC4 (zinc finger)"/>
    <property type="match status" value="2"/>
</dbReference>
<dbReference type="SUPFAM" id="SSF57850">
    <property type="entry name" value="RING/U-box"/>
    <property type="match status" value="1"/>
</dbReference>
<proteinExistence type="predicted"/>
<gene>
    <name evidence="7" type="ORF">EJB05_31822</name>
</gene>
<comment type="caution">
    <text evidence="7">The sequence shown here is derived from an EMBL/GenBank/DDBJ whole genome shotgun (WGS) entry which is preliminary data.</text>
</comment>
<keyword evidence="2 4" id="KW-0863">Zinc-finger</keyword>
<dbReference type="InterPro" id="IPR001841">
    <property type="entry name" value="Znf_RING"/>
</dbReference>
<name>A0A5J9UG00_9POAL</name>
<keyword evidence="8" id="KW-1185">Reference proteome</keyword>
<evidence type="ECO:0000256" key="1">
    <source>
        <dbReference type="ARBA" id="ARBA00022723"/>
    </source>
</evidence>
<reference evidence="7 8" key="1">
    <citation type="journal article" date="2019" name="Sci. Rep.">
        <title>A high-quality genome of Eragrostis curvula grass provides insights into Poaceae evolution and supports new strategies to enhance forage quality.</title>
        <authorList>
            <person name="Carballo J."/>
            <person name="Santos B.A.C.M."/>
            <person name="Zappacosta D."/>
            <person name="Garbus I."/>
            <person name="Selva J.P."/>
            <person name="Gallo C.A."/>
            <person name="Diaz A."/>
            <person name="Albertini E."/>
            <person name="Caccamo M."/>
            <person name="Echenique V."/>
        </authorList>
    </citation>
    <scope>NUCLEOTIDE SEQUENCE [LARGE SCALE GENOMIC DNA]</scope>
    <source>
        <strain evidence="8">cv. Victoria</strain>
        <tissue evidence="7">Leaf</tissue>
    </source>
</reference>
<accession>A0A5J9UG00</accession>
<organism evidence="7 8">
    <name type="scientific">Eragrostis curvula</name>
    <name type="common">weeping love grass</name>
    <dbReference type="NCBI Taxonomy" id="38414"/>
    <lineage>
        <taxon>Eukaryota</taxon>
        <taxon>Viridiplantae</taxon>
        <taxon>Streptophyta</taxon>
        <taxon>Embryophyta</taxon>
        <taxon>Tracheophyta</taxon>
        <taxon>Spermatophyta</taxon>
        <taxon>Magnoliopsida</taxon>
        <taxon>Liliopsida</taxon>
        <taxon>Poales</taxon>
        <taxon>Poaceae</taxon>
        <taxon>PACMAD clade</taxon>
        <taxon>Chloridoideae</taxon>
        <taxon>Eragrostideae</taxon>
        <taxon>Eragrostidinae</taxon>
        <taxon>Eragrostis</taxon>
    </lineage>
</organism>
<sequence>MHTYLCRSGNTSSKVQENEAGEGSRAITVRLEQDTLECPICFDMFLDSIFQASTREFILTSYTFVLCTNGHGVCERCCDRAHGKCPFCREPIGEIRCLPLNKLIAGMVVPCAFRARGCTRGLTYAGKQIHENLFCQYAPWACPIPGCSYSGVALRNHIWEAHAAAGDAAAVSFVRQGQATVSLDRSTLPRVLLHPPDSKVFLLLNGGEDPKARSLSLLCLGPCPPPPGARVHDDGAWTRRAGCALDVRDWTRTVRPLVVAAAAPPA</sequence>
<dbReference type="GO" id="GO:0016567">
    <property type="term" value="P:protein ubiquitination"/>
    <property type="evidence" value="ECO:0007669"/>
    <property type="project" value="UniProtKB-UniPathway"/>
</dbReference>
<dbReference type="PROSITE" id="PS50089">
    <property type="entry name" value="ZF_RING_2"/>
    <property type="match status" value="1"/>
</dbReference>
<dbReference type="GO" id="GO:0061630">
    <property type="term" value="F:ubiquitin protein ligase activity"/>
    <property type="evidence" value="ECO:0007669"/>
    <property type="project" value="TreeGrafter"/>
</dbReference>
<feature type="non-terminal residue" evidence="7">
    <location>
        <position position="1"/>
    </location>
</feature>
<dbReference type="AlphaFoldDB" id="A0A5J9UG00"/>
<evidence type="ECO:0000313" key="8">
    <source>
        <dbReference type="Proteomes" id="UP000324897"/>
    </source>
</evidence>
<feature type="domain" description="SIAH-type" evidence="6">
    <location>
        <begin position="106"/>
        <end position="163"/>
    </location>
</feature>
<dbReference type="GO" id="GO:0005737">
    <property type="term" value="C:cytoplasm"/>
    <property type="evidence" value="ECO:0007669"/>
    <property type="project" value="TreeGrafter"/>
</dbReference>
<evidence type="ECO:0000259" key="5">
    <source>
        <dbReference type="PROSITE" id="PS50089"/>
    </source>
</evidence>
<dbReference type="Proteomes" id="UP000324897">
    <property type="component" value="Unassembled WGS sequence"/>
</dbReference>
<evidence type="ECO:0000256" key="4">
    <source>
        <dbReference type="PROSITE-ProRule" id="PRU00455"/>
    </source>
</evidence>
<dbReference type="InterPro" id="IPR052088">
    <property type="entry name" value="E3_ubiquitin-ligase_SINA"/>
</dbReference>
<dbReference type="OrthoDB" id="675760at2759"/>
<keyword evidence="3" id="KW-0862">Zinc</keyword>
<dbReference type="GO" id="GO:0008270">
    <property type="term" value="F:zinc ion binding"/>
    <property type="evidence" value="ECO:0007669"/>
    <property type="project" value="UniProtKB-KW"/>
</dbReference>
<feature type="domain" description="RING-type" evidence="5">
    <location>
        <begin position="38"/>
        <end position="89"/>
    </location>
</feature>
<keyword evidence="1" id="KW-0479">Metal-binding</keyword>
<dbReference type="InterPro" id="IPR013083">
    <property type="entry name" value="Znf_RING/FYVE/PHD"/>
</dbReference>
<dbReference type="PROSITE" id="PS51081">
    <property type="entry name" value="ZF_SIAH"/>
    <property type="match status" value="1"/>
</dbReference>
<evidence type="ECO:0000259" key="6">
    <source>
        <dbReference type="PROSITE" id="PS51081"/>
    </source>
</evidence>
<dbReference type="EMBL" id="RWGY01000026">
    <property type="protein sequence ID" value="TVU22140.1"/>
    <property type="molecule type" value="Genomic_DNA"/>
</dbReference>
<dbReference type="UniPathway" id="UPA00143"/>
<dbReference type="PANTHER" id="PTHR10315">
    <property type="entry name" value="E3 UBIQUITIN PROTEIN LIGASE SIAH"/>
    <property type="match status" value="1"/>
</dbReference>
<evidence type="ECO:0000256" key="2">
    <source>
        <dbReference type="ARBA" id="ARBA00022771"/>
    </source>
</evidence>
<evidence type="ECO:0000256" key="3">
    <source>
        <dbReference type="ARBA" id="ARBA00022833"/>
    </source>
</evidence>
<protein>
    <submittedName>
        <fullName evidence="7">Uncharacterized protein</fullName>
    </submittedName>
</protein>
<dbReference type="InterPro" id="IPR013010">
    <property type="entry name" value="Znf_SIAH"/>
</dbReference>
<dbReference type="PANTHER" id="PTHR10315:SF71">
    <property type="entry name" value="RING-TYPE E3 UBIQUITIN TRANSFERASE"/>
    <property type="match status" value="1"/>
</dbReference>
<evidence type="ECO:0000313" key="7">
    <source>
        <dbReference type="EMBL" id="TVU22140.1"/>
    </source>
</evidence>
<dbReference type="Gramene" id="TVU22140">
    <property type="protein sequence ID" value="TVU22140"/>
    <property type="gene ID" value="EJB05_31822"/>
</dbReference>